<dbReference type="AlphaFoldDB" id="A0A1I3GGF4"/>
<comment type="catalytic activity">
    <reaction evidence="1">
        <text>acetyl-CoA + phosphate = acetyl phosphate + CoA</text>
        <dbReference type="Rhea" id="RHEA:19521"/>
        <dbReference type="ChEBI" id="CHEBI:22191"/>
        <dbReference type="ChEBI" id="CHEBI:43474"/>
        <dbReference type="ChEBI" id="CHEBI:57287"/>
        <dbReference type="ChEBI" id="CHEBI:57288"/>
        <dbReference type="EC" id="2.3.1.8"/>
    </reaction>
</comment>
<dbReference type="PANTHER" id="PTHR43356">
    <property type="entry name" value="PHOSPHATE ACETYLTRANSFERASE"/>
    <property type="match status" value="1"/>
</dbReference>
<reference evidence="6 7" key="1">
    <citation type="submission" date="2016-10" db="EMBL/GenBank/DDBJ databases">
        <authorList>
            <person name="de Groot N.N."/>
        </authorList>
    </citation>
    <scope>NUCLEOTIDE SEQUENCE [LARGE SCALE GENOMIC DNA]</scope>
    <source>
        <strain evidence="6 7">DSM 19073</strain>
    </source>
</reference>
<dbReference type="NCBIfam" id="NF007233">
    <property type="entry name" value="PRK09653.1"/>
    <property type="match status" value="1"/>
</dbReference>
<proteinExistence type="inferred from homology"/>
<organism evidence="6 7">
    <name type="scientific">Jannaschia pohangensis</name>
    <dbReference type="NCBI Taxonomy" id="390807"/>
    <lineage>
        <taxon>Bacteria</taxon>
        <taxon>Pseudomonadati</taxon>
        <taxon>Pseudomonadota</taxon>
        <taxon>Alphaproteobacteria</taxon>
        <taxon>Rhodobacterales</taxon>
        <taxon>Roseobacteraceae</taxon>
        <taxon>Jannaschia</taxon>
    </lineage>
</organism>
<keyword evidence="3" id="KW-0808">Transferase</keyword>
<dbReference type="Gene3D" id="3.40.50.10750">
    <property type="entry name" value="Isocitrate/Isopropylmalate dehydrogenase-like"/>
    <property type="match status" value="1"/>
</dbReference>
<dbReference type="InterPro" id="IPR002505">
    <property type="entry name" value="PTA_PTB"/>
</dbReference>
<dbReference type="RefSeq" id="WP_092776052.1">
    <property type="nucleotide sequence ID" value="NZ_FORA01000001.1"/>
</dbReference>
<protein>
    <submittedName>
        <fullName evidence="6">Phosphotransacetylase</fullName>
    </submittedName>
</protein>
<gene>
    <name evidence="6" type="ORF">SAMN04488095_0177</name>
</gene>
<feature type="domain" description="Phosphate acetyl/butaryl transferase" evidence="5">
    <location>
        <begin position="7"/>
        <end position="316"/>
    </location>
</feature>
<keyword evidence="4" id="KW-0012">Acyltransferase</keyword>
<evidence type="ECO:0000313" key="6">
    <source>
        <dbReference type="EMBL" id="SFI22231.1"/>
    </source>
</evidence>
<name>A0A1I3GGF4_9RHOB</name>
<evidence type="ECO:0000256" key="2">
    <source>
        <dbReference type="ARBA" id="ARBA00005656"/>
    </source>
</evidence>
<sequence>MSPLLTLRDRARVARHHIVLPEGTDPRVRDAAGRAVAEGLARITLLAPEGTPVPPGVTLEDPKTSPRRNAMAEAFLAARARRKPTPVQAVEAIGDPLVWAALMVREGLAGGTIGGAIHTTSDTVRAALQIVGMAEGAPLVSSFFLMVLPESHPTRPGAGLIFSDCGLVIDPSPEELAAIAHQSAASARALLGVDPKVAMLSFSTKGSAHHMRVNKVIEAVEIARATADFALDGELQFDAAFDAGVGASKAPGSAVAGQANVLIFPDLDAGNIGYKIAQRIGGATAIGPVLQGLAQPANDLSRGCTADDILDMIAVTSAQIDAAHG</sequence>
<comment type="similarity">
    <text evidence="2">Belongs to the phosphate acetyltransferase and butyryltransferase family.</text>
</comment>
<dbReference type="SUPFAM" id="SSF53659">
    <property type="entry name" value="Isocitrate/Isopropylmalate dehydrogenase-like"/>
    <property type="match status" value="1"/>
</dbReference>
<dbReference type="InterPro" id="IPR012147">
    <property type="entry name" value="P_Ac_Bu_trans"/>
</dbReference>
<evidence type="ECO:0000259" key="5">
    <source>
        <dbReference type="Pfam" id="PF01515"/>
    </source>
</evidence>
<dbReference type="Proteomes" id="UP000199110">
    <property type="component" value="Unassembled WGS sequence"/>
</dbReference>
<dbReference type="InterPro" id="IPR050500">
    <property type="entry name" value="Phos_Acetyltrans/Butyryltrans"/>
</dbReference>
<dbReference type="OrthoDB" id="9808984at2"/>
<dbReference type="InterPro" id="IPR042113">
    <property type="entry name" value="P_AcTrfase_dom1"/>
</dbReference>
<dbReference type="Pfam" id="PF01515">
    <property type="entry name" value="PTA_PTB"/>
    <property type="match status" value="1"/>
</dbReference>
<dbReference type="PIRSF" id="PIRSF000428">
    <property type="entry name" value="P_Ac_trans"/>
    <property type="match status" value="1"/>
</dbReference>
<dbReference type="STRING" id="390807.SAMN04488095_0177"/>
<evidence type="ECO:0000256" key="3">
    <source>
        <dbReference type="ARBA" id="ARBA00022679"/>
    </source>
</evidence>
<dbReference type="PANTHER" id="PTHR43356:SF3">
    <property type="entry name" value="PHOSPHATE ACETYLTRANSFERASE"/>
    <property type="match status" value="1"/>
</dbReference>
<evidence type="ECO:0000256" key="1">
    <source>
        <dbReference type="ARBA" id="ARBA00000705"/>
    </source>
</evidence>
<evidence type="ECO:0000313" key="7">
    <source>
        <dbReference type="Proteomes" id="UP000199110"/>
    </source>
</evidence>
<dbReference type="EMBL" id="FORA01000001">
    <property type="protein sequence ID" value="SFI22231.1"/>
    <property type="molecule type" value="Genomic_DNA"/>
</dbReference>
<dbReference type="InterPro" id="IPR042112">
    <property type="entry name" value="P_AcTrfase_dom2"/>
</dbReference>
<dbReference type="GO" id="GO:0008959">
    <property type="term" value="F:phosphate acetyltransferase activity"/>
    <property type="evidence" value="ECO:0007669"/>
    <property type="project" value="UniProtKB-EC"/>
</dbReference>
<accession>A0A1I3GGF4</accession>
<dbReference type="Gene3D" id="3.40.50.10950">
    <property type="match status" value="1"/>
</dbReference>
<keyword evidence="7" id="KW-1185">Reference proteome</keyword>
<evidence type="ECO:0000256" key="4">
    <source>
        <dbReference type="ARBA" id="ARBA00023315"/>
    </source>
</evidence>